<dbReference type="RefSeq" id="WP_252819396.1">
    <property type="nucleotide sequence ID" value="NZ_JAMXQS010000006.1"/>
</dbReference>
<dbReference type="NCBIfam" id="TIGR00177">
    <property type="entry name" value="molyb_syn"/>
    <property type="match status" value="1"/>
</dbReference>
<dbReference type="Proteomes" id="UP001205906">
    <property type="component" value="Unassembled WGS sequence"/>
</dbReference>
<keyword evidence="4 6" id="KW-0501">Molybdenum cofactor biosynthesis</keyword>
<protein>
    <recommendedName>
        <fullName evidence="6">Molybdopterin molybdenumtransferase</fullName>
        <ecNumber evidence="6">2.10.1.1</ecNumber>
    </recommendedName>
</protein>
<keyword evidence="6" id="KW-0479">Metal-binding</keyword>
<organism evidence="8 9">
    <name type="scientific">Mesorhizobium liriopis</name>
    <dbReference type="NCBI Taxonomy" id="2953882"/>
    <lineage>
        <taxon>Bacteria</taxon>
        <taxon>Pseudomonadati</taxon>
        <taxon>Pseudomonadota</taxon>
        <taxon>Alphaproteobacteria</taxon>
        <taxon>Hyphomicrobiales</taxon>
        <taxon>Phyllobacteriaceae</taxon>
        <taxon>Mesorhizobium</taxon>
    </lineage>
</organism>
<dbReference type="PANTHER" id="PTHR10192:SF5">
    <property type="entry name" value="GEPHYRIN"/>
    <property type="match status" value="1"/>
</dbReference>
<dbReference type="Pfam" id="PF03454">
    <property type="entry name" value="MoeA_C"/>
    <property type="match status" value="1"/>
</dbReference>
<comment type="cofactor">
    <cofactor evidence="6">
        <name>Mg(2+)</name>
        <dbReference type="ChEBI" id="CHEBI:18420"/>
    </cofactor>
</comment>
<dbReference type="SMART" id="SM00852">
    <property type="entry name" value="MoCF_biosynth"/>
    <property type="match status" value="1"/>
</dbReference>
<dbReference type="Pfam" id="PF03453">
    <property type="entry name" value="MoeA_N"/>
    <property type="match status" value="1"/>
</dbReference>
<evidence type="ECO:0000256" key="1">
    <source>
        <dbReference type="ARBA" id="ARBA00002901"/>
    </source>
</evidence>
<dbReference type="InterPro" id="IPR036425">
    <property type="entry name" value="MoaB/Mog-like_dom_sf"/>
</dbReference>
<dbReference type="CDD" id="cd00887">
    <property type="entry name" value="MoeA"/>
    <property type="match status" value="1"/>
</dbReference>
<dbReference type="Gene3D" id="3.90.105.10">
    <property type="entry name" value="Molybdopterin biosynthesis moea protein, domain 2"/>
    <property type="match status" value="1"/>
</dbReference>
<reference evidence="8 9" key="1">
    <citation type="submission" date="2022-06" db="EMBL/GenBank/DDBJ databases">
        <title>Mesorhizobium sp. strain RP14 Genome sequencing and assembly.</title>
        <authorList>
            <person name="Kim I."/>
        </authorList>
    </citation>
    <scope>NUCLEOTIDE SEQUENCE [LARGE SCALE GENOMIC DNA]</scope>
    <source>
        <strain evidence="9">RP14(2022)</strain>
    </source>
</reference>
<sequence length="402" mass="42480">MALLPVAEAMRRILDRAGPRDEEWVPLAEARGRVLSQPLQAGRTQPPFDASAMDGYAVRASDIAEVPALLTLVGEAAAGQRYHGKLGAGEAVRIFTGAPLPEGAETIAIQENVRRLDGDRIEVIESAAAGKHIRRAGLDFTKGDELLAQGRVLDAAALALAASGNHPEVPVYRRPLVAVLATGDELVPPGVEPGPDQIVASNTFGIVAILKDAGADVVDLGILPDDKAVIVKNLREALDRGVDLIVTVGGASVGDHDLVNEALTEAGLSLDFWKIAMRPGKPLMFGTVGQTRCIGLPGNPVASLICSHVFVAPLVARLGGRTHEPLILQARLAADIGGNDQRQDYVRASLRRDGETLLVTPFGTQDSSMLKFFVDADCLLIRVPHAPAAKAGDPCEILVIRR</sequence>
<comment type="function">
    <text evidence="1 6">Catalyzes the insertion of molybdate into adenylated molybdopterin with the concomitant release of AMP.</text>
</comment>
<dbReference type="SUPFAM" id="SSF63867">
    <property type="entry name" value="MoeA C-terminal domain-like"/>
    <property type="match status" value="1"/>
</dbReference>
<comment type="similarity">
    <text evidence="3 6">Belongs to the MoeA family.</text>
</comment>
<keyword evidence="9" id="KW-1185">Reference proteome</keyword>
<evidence type="ECO:0000256" key="4">
    <source>
        <dbReference type="ARBA" id="ARBA00023150"/>
    </source>
</evidence>
<keyword evidence="6" id="KW-0460">Magnesium</keyword>
<comment type="catalytic activity">
    <reaction evidence="5">
        <text>adenylyl-molybdopterin + molybdate = Mo-molybdopterin + AMP + H(+)</text>
        <dbReference type="Rhea" id="RHEA:35047"/>
        <dbReference type="ChEBI" id="CHEBI:15378"/>
        <dbReference type="ChEBI" id="CHEBI:36264"/>
        <dbReference type="ChEBI" id="CHEBI:62727"/>
        <dbReference type="ChEBI" id="CHEBI:71302"/>
        <dbReference type="ChEBI" id="CHEBI:456215"/>
        <dbReference type="EC" id="2.10.1.1"/>
    </reaction>
</comment>
<dbReference type="NCBIfam" id="NF045515">
    <property type="entry name" value="Glp_gephyrin"/>
    <property type="match status" value="1"/>
</dbReference>
<dbReference type="InterPro" id="IPR005111">
    <property type="entry name" value="MoeA_C_domain_IV"/>
</dbReference>
<keyword evidence="6" id="KW-0808">Transferase</keyword>
<dbReference type="PANTHER" id="PTHR10192">
    <property type="entry name" value="MOLYBDOPTERIN BIOSYNTHESIS PROTEIN"/>
    <property type="match status" value="1"/>
</dbReference>
<feature type="domain" description="MoaB/Mog" evidence="7">
    <location>
        <begin position="178"/>
        <end position="317"/>
    </location>
</feature>
<dbReference type="Gene3D" id="2.40.340.10">
    <property type="entry name" value="MoeA, C-terminal, domain IV"/>
    <property type="match status" value="1"/>
</dbReference>
<evidence type="ECO:0000313" key="9">
    <source>
        <dbReference type="Proteomes" id="UP001205906"/>
    </source>
</evidence>
<comment type="pathway">
    <text evidence="2 6">Cofactor biosynthesis; molybdopterin biosynthesis.</text>
</comment>
<comment type="caution">
    <text evidence="8">The sequence shown here is derived from an EMBL/GenBank/DDBJ whole genome shotgun (WGS) entry which is preliminary data.</text>
</comment>
<dbReference type="InterPro" id="IPR005110">
    <property type="entry name" value="MoeA_linker/N"/>
</dbReference>
<name>A0ABT1C710_9HYPH</name>
<dbReference type="EMBL" id="JAMXQS010000006">
    <property type="protein sequence ID" value="MCO6050605.1"/>
    <property type="molecule type" value="Genomic_DNA"/>
</dbReference>
<dbReference type="InterPro" id="IPR036135">
    <property type="entry name" value="MoeA_linker/N_sf"/>
</dbReference>
<gene>
    <name evidence="8" type="ORF">NGM99_12510</name>
</gene>
<evidence type="ECO:0000259" key="7">
    <source>
        <dbReference type="SMART" id="SM00852"/>
    </source>
</evidence>
<keyword evidence="6" id="KW-0500">Molybdenum</keyword>
<evidence type="ECO:0000256" key="6">
    <source>
        <dbReference type="RuleBase" id="RU365090"/>
    </source>
</evidence>
<dbReference type="InterPro" id="IPR038987">
    <property type="entry name" value="MoeA-like"/>
</dbReference>
<dbReference type="Gene3D" id="2.170.190.11">
    <property type="entry name" value="Molybdopterin biosynthesis moea protein, domain 3"/>
    <property type="match status" value="1"/>
</dbReference>
<evidence type="ECO:0000256" key="5">
    <source>
        <dbReference type="ARBA" id="ARBA00047317"/>
    </source>
</evidence>
<dbReference type="Gene3D" id="3.40.980.10">
    <property type="entry name" value="MoaB/Mog-like domain"/>
    <property type="match status" value="1"/>
</dbReference>
<dbReference type="Pfam" id="PF00994">
    <property type="entry name" value="MoCF_biosynth"/>
    <property type="match status" value="1"/>
</dbReference>
<dbReference type="InterPro" id="IPR008284">
    <property type="entry name" value="MoCF_biosynth_CS"/>
</dbReference>
<accession>A0ABT1C710</accession>
<dbReference type="EC" id="2.10.1.1" evidence="6"/>
<proteinExistence type="inferred from homology"/>
<evidence type="ECO:0000313" key="8">
    <source>
        <dbReference type="EMBL" id="MCO6050605.1"/>
    </source>
</evidence>
<dbReference type="InterPro" id="IPR001453">
    <property type="entry name" value="MoaB/Mog_dom"/>
</dbReference>
<dbReference type="SUPFAM" id="SSF63882">
    <property type="entry name" value="MoeA N-terminal region -like"/>
    <property type="match status" value="1"/>
</dbReference>
<dbReference type="InterPro" id="IPR036688">
    <property type="entry name" value="MoeA_C_domain_IV_sf"/>
</dbReference>
<dbReference type="PROSITE" id="PS01079">
    <property type="entry name" value="MOCF_BIOSYNTHESIS_2"/>
    <property type="match status" value="1"/>
</dbReference>
<evidence type="ECO:0000256" key="3">
    <source>
        <dbReference type="ARBA" id="ARBA00010763"/>
    </source>
</evidence>
<dbReference type="SUPFAM" id="SSF53218">
    <property type="entry name" value="Molybdenum cofactor biosynthesis proteins"/>
    <property type="match status" value="1"/>
</dbReference>
<evidence type="ECO:0000256" key="2">
    <source>
        <dbReference type="ARBA" id="ARBA00005046"/>
    </source>
</evidence>